<proteinExistence type="predicted"/>
<name>A0A803P8B5_CANSA</name>
<keyword evidence="3" id="KW-1185">Reference proteome</keyword>
<dbReference type="AlphaFoldDB" id="A0A803P8B5"/>
<dbReference type="EMBL" id="UZAU01000251">
    <property type="status" value="NOT_ANNOTATED_CDS"/>
    <property type="molecule type" value="Genomic_DNA"/>
</dbReference>
<dbReference type="PANTHER" id="PTHR47074:SF11">
    <property type="entry name" value="REVERSE TRANSCRIPTASE-LIKE PROTEIN"/>
    <property type="match status" value="1"/>
</dbReference>
<reference evidence="2" key="2">
    <citation type="submission" date="2021-03" db="UniProtKB">
        <authorList>
            <consortium name="EnsemblPlants"/>
        </authorList>
    </citation>
    <scope>IDENTIFICATION</scope>
</reference>
<sequence>MKNGDYLLHLHSIHSKSEMEQIFCTLWSIWSERNKVVHGQRPKPARDLASHVHTYCQNFLAATTKYHPVASQAQTQPPPQVVPTPAPWKPPLGDGFKLNVDVAVDVNNNVLGVGALIRDSNGLVKAALSMPAIGNFSSHEMEAKALFHSLNGHYNTISQFHTLRRTHLWLLMH</sequence>
<protein>
    <recommendedName>
        <fullName evidence="1">RNase H type-1 domain-containing protein</fullName>
    </recommendedName>
</protein>
<dbReference type="EnsemblPlants" id="evm.model.03.274">
    <property type="protein sequence ID" value="cds.evm.model.03.274"/>
    <property type="gene ID" value="evm.TU.03.274"/>
</dbReference>
<dbReference type="GO" id="GO:0003676">
    <property type="term" value="F:nucleic acid binding"/>
    <property type="evidence" value="ECO:0007669"/>
    <property type="project" value="InterPro"/>
</dbReference>
<dbReference type="Proteomes" id="UP000596661">
    <property type="component" value="Chromosome 3"/>
</dbReference>
<dbReference type="InterPro" id="IPR052929">
    <property type="entry name" value="RNase_H-like_EbsB-rel"/>
</dbReference>
<organism evidence="2 3">
    <name type="scientific">Cannabis sativa</name>
    <name type="common">Hemp</name>
    <name type="synonym">Marijuana</name>
    <dbReference type="NCBI Taxonomy" id="3483"/>
    <lineage>
        <taxon>Eukaryota</taxon>
        <taxon>Viridiplantae</taxon>
        <taxon>Streptophyta</taxon>
        <taxon>Embryophyta</taxon>
        <taxon>Tracheophyta</taxon>
        <taxon>Spermatophyta</taxon>
        <taxon>Magnoliopsida</taxon>
        <taxon>eudicotyledons</taxon>
        <taxon>Gunneridae</taxon>
        <taxon>Pentapetalae</taxon>
        <taxon>rosids</taxon>
        <taxon>fabids</taxon>
        <taxon>Rosales</taxon>
        <taxon>Cannabaceae</taxon>
        <taxon>Cannabis</taxon>
    </lineage>
</organism>
<accession>A0A803P8B5</accession>
<dbReference type="Pfam" id="PF13456">
    <property type="entry name" value="RVT_3"/>
    <property type="match status" value="1"/>
</dbReference>
<reference evidence="2" key="1">
    <citation type="submission" date="2018-11" db="EMBL/GenBank/DDBJ databases">
        <authorList>
            <person name="Grassa J C."/>
        </authorList>
    </citation>
    <scope>NUCLEOTIDE SEQUENCE [LARGE SCALE GENOMIC DNA]</scope>
</reference>
<dbReference type="Gramene" id="evm.model.03.274">
    <property type="protein sequence ID" value="cds.evm.model.03.274"/>
    <property type="gene ID" value="evm.TU.03.274"/>
</dbReference>
<feature type="domain" description="RNase H type-1" evidence="1">
    <location>
        <begin position="99"/>
        <end position="151"/>
    </location>
</feature>
<dbReference type="PANTHER" id="PTHR47074">
    <property type="entry name" value="BNAC02G40300D PROTEIN"/>
    <property type="match status" value="1"/>
</dbReference>
<dbReference type="GO" id="GO:0004523">
    <property type="term" value="F:RNA-DNA hybrid ribonuclease activity"/>
    <property type="evidence" value="ECO:0007669"/>
    <property type="project" value="InterPro"/>
</dbReference>
<evidence type="ECO:0000313" key="3">
    <source>
        <dbReference type="Proteomes" id="UP000596661"/>
    </source>
</evidence>
<evidence type="ECO:0000259" key="1">
    <source>
        <dbReference type="Pfam" id="PF13456"/>
    </source>
</evidence>
<dbReference type="InterPro" id="IPR002156">
    <property type="entry name" value="RNaseH_domain"/>
</dbReference>
<evidence type="ECO:0000313" key="2">
    <source>
        <dbReference type="EnsemblPlants" id="cds.evm.model.03.274"/>
    </source>
</evidence>